<gene>
    <name evidence="5" type="ORF">GCM10010916_47740</name>
</gene>
<reference evidence="5" key="1">
    <citation type="journal article" date="2014" name="Int. J. Syst. Evol. Microbiol.">
        <title>Complete genome sequence of Corynebacterium casei LMG S-19264T (=DSM 44701T), isolated from a smear-ripened cheese.</title>
        <authorList>
            <consortium name="US DOE Joint Genome Institute (JGI-PGF)"/>
            <person name="Walter F."/>
            <person name="Albersmeier A."/>
            <person name="Kalinowski J."/>
            <person name="Ruckert C."/>
        </authorList>
    </citation>
    <scope>NUCLEOTIDE SEQUENCE</scope>
    <source>
        <strain evidence="5">CGMCC 1.12987</strain>
    </source>
</reference>
<evidence type="ECO:0000256" key="3">
    <source>
        <dbReference type="ARBA" id="ARBA00023163"/>
    </source>
</evidence>
<organism evidence="5 6">
    <name type="scientific">Paenibacillus abyssi</name>
    <dbReference type="NCBI Taxonomy" id="1340531"/>
    <lineage>
        <taxon>Bacteria</taxon>
        <taxon>Bacillati</taxon>
        <taxon>Bacillota</taxon>
        <taxon>Bacilli</taxon>
        <taxon>Bacillales</taxon>
        <taxon>Paenibacillaceae</taxon>
        <taxon>Paenibacillus</taxon>
    </lineage>
</organism>
<keyword evidence="3" id="KW-0804">Transcription</keyword>
<dbReference type="PROSITE" id="PS01124">
    <property type="entry name" value="HTH_ARAC_FAMILY_2"/>
    <property type="match status" value="1"/>
</dbReference>
<dbReference type="InterPro" id="IPR003313">
    <property type="entry name" value="AraC-bd"/>
</dbReference>
<dbReference type="PANTHER" id="PTHR43280:SF28">
    <property type="entry name" value="HTH-TYPE TRANSCRIPTIONAL ACTIVATOR RHAS"/>
    <property type="match status" value="1"/>
</dbReference>
<keyword evidence="6" id="KW-1185">Reference proteome</keyword>
<dbReference type="Proteomes" id="UP000644756">
    <property type="component" value="Unassembled WGS sequence"/>
</dbReference>
<reference evidence="5" key="2">
    <citation type="submission" date="2020-09" db="EMBL/GenBank/DDBJ databases">
        <authorList>
            <person name="Sun Q."/>
            <person name="Zhou Y."/>
        </authorList>
    </citation>
    <scope>NUCLEOTIDE SEQUENCE</scope>
    <source>
        <strain evidence="5">CGMCC 1.12987</strain>
    </source>
</reference>
<protein>
    <recommendedName>
        <fullName evidence="4">HTH araC/xylS-type domain-containing protein</fullName>
    </recommendedName>
</protein>
<dbReference type="Pfam" id="PF12833">
    <property type="entry name" value="HTH_18"/>
    <property type="match status" value="1"/>
</dbReference>
<dbReference type="GO" id="GO:0003700">
    <property type="term" value="F:DNA-binding transcription factor activity"/>
    <property type="evidence" value="ECO:0007669"/>
    <property type="project" value="InterPro"/>
</dbReference>
<dbReference type="Gene3D" id="1.10.10.60">
    <property type="entry name" value="Homeodomain-like"/>
    <property type="match status" value="2"/>
</dbReference>
<evidence type="ECO:0000256" key="2">
    <source>
        <dbReference type="ARBA" id="ARBA00023125"/>
    </source>
</evidence>
<dbReference type="InterPro" id="IPR009057">
    <property type="entry name" value="Homeodomain-like_sf"/>
</dbReference>
<dbReference type="GO" id="GO:0043565">
    <property type="term" value="F:sequence-specific DNA binding"/>
    <property type="evidence" value="ECO:0007669"/>
    <property type="project" value="InterPro"/>
</dbReference>
<keyword evidence="1" id="KW-0805">Transcription regulation</keyword>
<evidence type="ECO:0000313" key="5">
    <source>
        <dbReference type="EMBL" id="GGG25758.1"/>
    </source>
</evidence>
<comment type="caution">
    <text evidence="5">The sequence shown here is derived from an EMBL/GenBank/DDBJ whole genome shotgun (WGS) entry which is preliminary data.</text>
</comment>
<evidence type="ECO:0000313" key="6">
    <source>
        <dbReference type="Proteomes" id="UP000644756"/>
    </source>
</evidence>
<dbReference type="PROSITE" id="PS00041">
    <property type="entry name" value="HTH_ARAC_FAMILY_1"/>
    <property type="match status" value="1"/>
</dbReference>
<dbReference type="Pfam" id="PF02311">
    <property type="entry name" value="AraC_binding"/>
    <property type="match status" value="1"/>
</dbReference>
<dbReference type="InterPro" id="IPR018062">
    <property type="entry name" value="HTH_AraC-typ_CS"/>
</dbReference>
<dbReference type="EMBL" id="BMGR01000023">
    <property type="protein sequence ID" value="GGG25758.1"/>
    <property type="molecule type" value="Genomic_DNA"/>
</dbReference>
<evidence type="ECO:0000259" key="4">
    <source>
        <dbReference type="PROSITE" id="PS01124"/>
    </source>
</evidence>
<dbReference type="SMART" id="SM00342">
    <property type="entry name" value="HTH_ARAC"/>
    <property type="match status" value="1"/>
</dbReference>
<dbReference type="AlphaFoldDB" id="A0A917LI60"/>
<keyword evidence="2" id="KW-0238">DNA-binding</keyword>
<proteinExistence type="predicted"/>
<dbReference type="RefSeq" id="WP_188533600.1">
    <property type="nucleotide sequence ID" value="NZ_BMGR01000023.1"/>
</dbReference>
<dbReference type="InterPro" id="IPR037923">
    <property type="entry name" value="HTH-like"/>
</dbReference>
<name>A0A917LI60_9BACL</name>
<dbReference type="SUPFAM" id="SSF51215">
    <property type="entry name" value="Regulatory protein AraC"/>
    <property type="match status" value="1"/>
</dbReference>
<sequence>MKYFKTSIDKPVEFISCGLFVSNVPWTHTSRTIDSFEIIIGVNKCLYIAQNNVEYKVGPGDVLLLLPGHVHHGYKPCEEDVSFSWFHFLVDEIYELLDEEALTEQLTKLKKPEAPKHTSDVFIPLLSAPSRIERVNILFQQLQHVVNSNYYTHLAAHYITTSLLIELSEQMISDYYISPGMSQGDWNISEIIEWIRVHAMEDISVSDVAEKFVYNRDYLSRFFKRKTGFNLQEYIHLMKISKAKDMLTRGSRSIKYISDYVGFNDEKYFMRLFKKYENMTPTEYRKAFYKIHMNNH</sequence>
<dbReference type="InterPro" id="IPR018060">
    <property type="entry name" value="HTH_AraC"/>
</dbReference>
<feature type="domain" description="HTH araC/xylS-type" evidence="4">
    <location>
        <begin position="189"/>
        <end position="287"/>
    </location>
</feature>
<dbReference type="SUPFAM" id="SSF46689">
    <property type="entry name" value="Homeodomain-like"/>
    <property type="match status" value="2"/>
</dbReference>
<evidence type="ECO:0000256" key="1">
    <source>
        <dbReference type="ARBA" id="ARBA00023015"/>
    </source>
</evidence>
<accession>A0A917LI60</accession>
<dbReference type="PANTHER" id="PTHR43280">
    <property type="entry name" value="ARAC-FAMILY TRANSCRIPTIONAL REGULATOR"/>
    <property type="match status" value="1"/>
</dbReference>